<organism evidence="1">
    <name type="scientific">freshwater metagenome</name>
    <dbReference type="NCBI Taxonomy" id="449393"/>
    <lineage>
        <taxon>unclassified sequences</taxon>
        <taxon>metagenomes</taxon>
        <taxon>ecological metagenomes</taxon>
    </lineage>
</organism>
<dbReference type="EMBL" id="CAEZXL010000043">
    <property type="protein sequence ID" value="CAB4682885.1"/>
    <property type="molecule type" value="Genomic_DNA"/>
</dbReference>
<sequence length="109" mass="12523">MLEAPGLTWFLPDLDYGFNNHYDYLHQRQNQNNDMSFTHLLSSRKAWTKGRAEPEGVKLFQNQLVLLILLTTSGFVVSFRFDPRQEVQIKPLVRAGGFISSLAKPTHAF</sequence>
<protein>
    <submittedName>
        <fullName evidence="1">Unannotated protein</fullName>
    </submittedName>
</protein>
<name>A0A6J6NDP4_9ZZZZ</name>
<proteinExistence type="predicted"/>
<dbReference type="AlphaFoldDB" id="A0A6J6NDP4"/>
<reference evidence="1" key="1">
    <citation type="submission" date="2020-05" db="EMBL/GenBank/DDBJ databases">
        <authorList>
            <person name="Chiriac C."/>
            <person name="Salcher M."/>
            <person name="Ghai R."/>
            <person name="Kavagutti S V."/>
        </authorList>
    </citation>
    <scope>NUCLEOTIDE SEQUENCE</scope>
</reference>
<gene>
    <name evidence="1" type="ORF">UFOPK2373_00367</name>
</gene>
<accession>A0A6J6NDP4</accession>
<evidence type="ECO:0000313" key="1">
    <source>
        <dbReference type="EMBL" id="CAB4682885.1"/>
    </source>
</evidence>